<evidence type="ECO:0000256" key="2">
    <source>
        <dbReference type="ARBA" id="ARBA00023315"/>
    </source>
</evidence>
<evidence type="ECO:0000313" key="5">
    <source>
        <dbReference type="EMBL" id="MBP1986708.1"/>
    </source>
</evidence>
<dbReference type="GO" id="GO:0016747">
    <property type="term" value="F:acyltransferase activity, transferring groups other than amino-acyl groups"/>
    <property type="evidence" value="ECO:0007669"/>
    <property type="project" value="InterPro"/>
</dbReference>
<dbReference type="Pfam" id="PF13302">
    <property type="entry name" value="Acetyltransf_3"/>
    <property type="match status" value="1"/>
</dbReference>
<dbReference type="Proteomes" id="UP000823736">
    <property type="component" value="Unassembled WGS sequence"/>
</dbReference>
<dbReference type="SUPFAM" id="SSF55729">
    <property type="entry name" value="Acyl-CoA N-acyltransferases (Nat)"/>
    <property type="match status" value="1"/>
</dbReference>
<dbReference type="InterPro" id="IPR051531">
    <property type="entry name" value="N-acetyltransferase"/>
</dbReference>
<keyword evidence="2" id="KW-0012">Acyltransferase</keyword>
<organism evidence="5 6">
    <name type="scientific">Halolamina salifodinae</name>
    <dbReference type="NCBI Taxonomy" id="1202767"/>
    <lineage>
        <taxon>Archaea</taxon>
        <taxon>Methanobacteriati</taxon>
        <taxon>Methanobacteriota</taxon>
        <taxon>Stenosarchaea group</taxon>
        <taxon>Halobacteria</taxon>
        <taxon>Halobacteriales</taxon>
        <taxon>Haloferacaceae</taxon>
    </lineage>
</organism>
<name>A0A8T4H030_9EURY</name>
<keyword evidence="6" id="KW-1185">Reference proteome</keyword>
<dbReference type="PANTHER" id="PTHR43792:SF8">
    <property type="entry name" value="[RIBOSOMAL PROTEIN US5]-ALANINE N-ACETYLTRANSFERASE"/>
    <property type="match status" value="1"/>
</dbReference>
<accession>A0A8T4H030</accession>
<dbReference type="InterPro" id="IPR000182">
    <property type="entry name" value="GNAT_dom"/>
</dbReference>
<dbReference type="PROSITE" id="PS51186">
    <property type="entry name" value="GNAT"/>
    <property type="match status" value="1"/>
</dbReference>
<proteinExistence type="inferred from homology"/>
<protein>
    <submittedName>
        <fullName evidence="5">RimJ/RimL family protein N-acetyltransferase</fullName>
    </submittedName>
</protein>
<dbReference type="EMBL" id="JAGGLC010000002">
    <property type="protein sequence ID" value="MBP1986708.1"/>
    <property type="molecule type" value="Genomic_DNA"/>
</dbReference>
<evidence type="ECO:0000256" key="1">
    <source>
        <dbReference type="ARBA" id="ARBA00022679"/>
    </source>
</evidence>
<sequence length="165" mass="18084">MPGARVSAGERVVLRTVEEEDAPFCQRASANPGIRVPLGTPLRSRGEMDDITESEEGDQFLVCVDDADAGPGTPDDGATTPIGWVGVEDVSYRRPELAYWLVPEHHGEGYGREMLELVVDYVFATYDHPAVGAGAYDFNDASRGLLESLGSRERSERDQARKRTK</sequence>
<dbReference type="InterPro" id="IPR016181">
    <property type="entry name" value="Acyl_CoA_acyltransferase"/>
</dbReference>
<evidence type="ECO:0000259" key="4">
    <source>
        <dbReference type="PROSITE" id="PS51186"/>
    </source>
</evidence>
<comment type="similarity">
    <text evidence="3">Belongs to the acetyltransferase family. RimJ subfamily.</text>
</comment>
<feature type="domain" description="N-acetyltransferase" evidence="4">
    <location>
        <begin position="12"/>
        <end position="165"/>
    </location>
</feature>
<evidence type="ECO:0000313" key="6">
    <source>
        <dbReference type="Proteomes" id="UP000823736"/>
    </source>
</evidence>
<reference evidence="5" key="1">
    <citation type="submission" date="2021-03" db="EMBL/GenBank/DDBJ databases">
        <title>Genomic Encyclopedia of Type Strains, Phase IV (KMG-IV): sequencing the most valuable type-strain genomes for metagenomic binning, comparative biology and taxonomic classification.</title>
        <authorList>
            <person name="Goeker M."/>
        </authorList>
    </citation>
    <scope>NUCLEOTIDE SEQUENCE</scope>
    <source>
        <strain evidence="5">DSM 26232</strain>
    </source>
</reference>
<evidence type="ECO:0000256" key="3">
    <source>
        <dbReference type="ARBA" id="ARBA00038502"/>
    </source>
</evidence>
<dbReference type="PANTHER" id="PTHR43792">
    <property type="entry name" value="GNAT FAMILY, PUTATIVE (AFU_ORTHOLOGUE AFUA_3G00765)-RELATED-RELATED"/>
    <property type="match status" value="1"/>
</dbReference>
<keyword evidence="1" id="KW-0808">Transferase</keyword>
<dbReference type="Gene3D" id="3.40.630.30">
    <property type="match status" value="1"/>
</dbReference>
<comment type="caution">
    <text evidence="5">The sequence shown here is derived from an EMBL/GenBank/DDBJ whole genome shotgun (WGS) entry which is preliminary data.</text>
</comment>
<dbReference type="AlphaFoldDB" id="A0A8T4H030"/>
<gene>
    <name evidence="5" type="ORF">J2753_001202</name>
</gene>